<dbReference type="AlphaFoldDB" id="V2UZE7"/>
<dbReference type="PATRIC" id="fig|1120928.5.peg.3066"/>
<reference evidence="3 4" key="1">
    <citation type="submission" date="2013-10" db="EMBL/GenBank/DDBJ databases">
        <title>The Genome Sequence of Acinetobacter tjernbergiae CIP107465.</title>
        <authorList>
            <consortium name="The Broad Institute Genomics Platform"/>
            <consortium name="The Broad Institute Genome Sequencing Center for Infectious Disease"/>
            <person name="Cerqueira G."/>
            <person name="Feldgarden M."/>
            <person name="Courvalin P."/>
            <person name="Grillot-Courvalin C."/>
            <person name="Clermont D."/>
            <person name="Rocha E."/>
            <person name="Yoon E.-J."/>
            <person name="Nemec A."/>
            <person name="Young S.K."/>
            <person name="Zeng Q."/>
            <person name="Gargeya S."/>
            <person name="Fitzgerald M."/>
            <person name="Abouelleil A."/>
            <person name="Alvarado L."/>
            <person name="Berlin A.M."/>
            <person name="Chapman S.B."/>
            <person name="Gainer-Dewar J."/>
            <person name="Goldberg J."/>
            <person name="Gnerre S."/>
            <person name="Griggs A."/>
            <person name="Gujja S."/>
            <person name="Hansen M."/>
            <person name="Howarth C."/>
            <person name="Imamovic A."/>
            <person name="Ireland A."/>
            <person name="Larimer J."/>
            <person name="McCowan C."/>
            <person name="Murphy C."/>
            <person name="Pearson M."/>
            <person name="Poon T.W."/>
            <person name="Priest M."/>
            <person name="Roberts A."/>
            <person name="Saif S."/>
            <person name="Shea T."/>
            <person name="Sykes S."/>
            <person name="Wortman J."/>
            <person name="Nusbaum C."/>
            <person name="Birren B."/>
        </authorList>
    </citation>
    <scope>NUCLEOTIDE SEQUENCE [LARGE SCALE GENOMIC DNA]</scope>
    <source>
        <strain evidence="3 4">CIP 107465</strain>
    </source>
</reference>
<dbReference type="STRING" id="202955.GCA_000759995_02032"/>
<accession>V2UZE7</accession>
<evidence type="ECO:0000256" key="2">
    <source>
        <dbReference type="SAM" id="SignalP"/>
    </source>
</evidence>
<sequence>MKQNVVLIFLIAMTNTAFAGDIYKCTINGAVLYQAKPCKGVGNKLDIPQAYNPKDGRNSSASKKNTQVEANTVQESDAAKKAGLAIAQEAYQMTKNR</sequence>
<protein>
    <recommendedName>
        <fullName evidence="5">DUF4124 domain-containing protein</fullName>
    </recommendedName>
</protein>
<dbReference type="OrthoDB" id="6695268at2"/>
<evidence type="ECO:0000313" key="3">
    <source>
        <dbReference type="EMBL" id="ESK53986.1"/>
    </source>
</evidence>
<proteinExistence type="predicted"/>
<keyword evidence="4" id="KW-1185">Reference proteome</keyword>
<organism evidence="3 4">
    <name type="scientific">Acinetobacter tjernbergiae DSM 14971 = CIP 107465</name>
    <dbReference type="NCBI Taxonomy" id="1120928"/>
    <lineage>
        <taxon>Bacteria</taxon>
        <taxon>Pseudomonadati</taxon>
        <taxon>Pseudomonadota</taxon>
        <taxon>Gammaproteobacteria</taxon>
        <taxon>Moraxellales</taxon>
        <taxon>Moraxellaceae</taxon>
        <taxon>Acinetobacter</taxon>
    </lineage>
</organism>
<dbReference type="EMBL" id="AYEV01000038">
    <property type="protein sequence ID" value="ESK53986.1"/>
    <property type="molecule type" value="Genomic_DNA"/>
</dbReference>
<feature type="signal peptide" evidence="2">
    <location>
        <begin position="1"/>
        <end position="19"/>
    </location>
</feature>
<feature type="chain" id="PRO_5004710089" description="DUF4124 domain-containing protein" evidence="2">
    <location>
        <begin position="20"/>
        <end position="97"/>
    </location>
</feature>
<name>V2UZE7_9GAMM</name>
<evidence type="ECO:0008006" key="5">
    <source>
        <dbReference type="Google" id="ProtNLM"/>
    </source>
</evidence>
<evidence type="ECO:0000256" key="1">
    <source>
        <dbReference type="SAM" id="MobiDB-lite"/>
    </source>
</evidence>
<dbReference type="eggNOG" id="ENOG5031RSW">
    <property type="taxonomic scope" value="Bacteria"/>
</dbReference>
<keyword evidence="2" id="KW-0732">Signal</keyword>
<gene>
    <name evidence="3" type="ORF">F990_03030</name>
</gene>
<comment type="caution">
    <text evidence="3">The sequence shown here is derived from an EMBL/GenBank/DDBJ whole genome shotgun (WGS) entry which is preliminary data.</text>
</comment>
<feature type="compositionally biased region" description="Polar residues" evidence="1">
    <location>
        <begin position="58"/>
        <end position="75"/>
    </location>
</feature>
<dbReference type="RefSeq" id="WP_018678290.1">
    <property type="nucleotide sequence ID" value="NZ_AYEV01000038.1"/>
</dbReference>
<evidence type="ECO:0000313" key="4">
    <source>
        <dbReference type="Proteomes" id="UP000017404"/>
    </source>
</evidence>
<dbReference type="Proteomes" id="UP000017404">
    <property type="component" value="Unassembled WGS sequence"/>
</dbReference>
<feature type="region of interest" description="Disordered" evidence="1">
    <location>
        <begin position="49"/>
        <end position="75"/>
    </location>
</feature>